<dbReference type="GO" id="GO:0008270">
    <property type="term" value="F:zinc ion binding"/>
    <property type="evidence" value="ECO:0007669"/>
    <property type="project" value="UniProtKB-KW"/>
</dbReference>
<keyword evidence="1" id="KW-0863">Zinc-finger</keyword>
<feature type="domain" description="SWIM-type" evidence="2">
    <location>
        <begin position="15"/>
        <end position="53"/>
    </location>
</feature>
<evidence type="ECO:0000256" key="1">
    <source>
        <dbReference type="PROSITE-ProRule" id="PRU00325"/>
    </source>
</evidence>
<evidence type="ECO:0000259" key="2">
    <source>
        <dbReference type="PROSITE" id="PS50966"/>
    </source>
</evidence>
<dbReference type="AlphaFoldDB" id="A0ABD1E3W0"/>
<dbReference type="InterPro" id="IPR007527">
    <property type="entry name" value="Znf_SWIM"/>
</dbReference>
<comment type="caution">
    <text evidence="3">The sequence shown here is derived from an EMBL/GenBank/DDBJ whole genome shotgun (WGS) entry which is preliminary data.</text>
</comment>
<keyword evidence="4" id="KW-1185">Reference proteome</keyword>
<proteinExistence type="predicted"/>
<evidence type="ECO:0000313" key="3">
    <source>
        <dbReference type="EMBL" id="KAL1488404.1"/>
    </source>
</evidence>
<dbReference type="EMBL" id="JBDJPC010000014">
    <property type="protein sequence ID" value="KAL1488404.1"/>
    <property type="molecule type" value="Genomic_DNA"/>
</dbReference>
<organism evidence="3 4">
    <name type="scientific">Hypothenemus hampei</name>
    <name type="common">Coffee berry borer</name>
    <dbReference type="NCBI Taxonomy" id="57062"/>
    <lineage>
        <taxon>Eukaryota</taxon>
        <taxon>Metazoa</taxon>
        <taxon>Ecdysozoa</taxon>
        <taxon>Arthropoda</taxon>
        <taxon>Hexapoda</taxon>
        <taxon>Insecta</taxon>
        <taxon>Pterygota</taxon>
        <taxon>Neoptera</taxon>
        <taxon>Endopterygota</taxon>
        <taxon>Coleoptera</taxon>
        <taxon>Polyphaga</taxon>
        <taxon>Cucujiformia</taxon>
        <taxon>Curculionidae</taxon>
        <taxon>Scolytinae</taxon>
        <taxon>Hypothenemus</taxon>
    </lineage>
</organism>
<accession>A0ABD1E3W0</accession>
<dbReference type="Proteomes" id="UP001566132">
    <property type="component" value="Unassembled WGS sequence"/>
</dbReference>
<evidence type="ECO:0000313" key="4">
    <source>
        <dbReference type="Proteomes" id="UP001566132"/>
    </source>
</evidence>
<protein>
    <recommendedName>
        <fullName evidence="2">SWIM-type domain-containing protein</fullName>
    </recommendedName>
</protein>
<sequence length="98" mass="11291">MIKGYVHASMKKRMYTVEVNIDLKAQEVSAFSCTCPRGQVVCHHLAALLYFAHYNISATDIERRWGITATRGSQQEELQDIQTIENLYPRKQQYIAVN</sequence>
<dbReference type="PROSITE" id="PS50966">
    <property type="entry name" value="ZF_SWIM"/>
    <property type="match status" value="1"/>
</dbReference>
<keyword evidence="1" id="KW-0862">Zinc</keyword>
<gene>
    <name evidence="3" type="ORF">ABEB36_014878</name>
</gene>
<keyword evidence="1" id="KW-0479">Metal-binding</keyword>
<reference evidence="3 4" key="1">
    <citation type="submission" date="2024-05" db="EMBL/GenBank/DDBJ databases">
        <title>Genetic variation in Jamaican populations of the coffee berry borer (Hypothenemus hampei).</title>
        <authorList>
            <person name="Errbii M."/>
            <person name="Myrie A."/>
        </authorList>
    </citation>
    <scope>NUCLEOTIDE SEQUENCE [LARGE SCALE GENOMIC DNA]</scope>
    <source>
        <strain evidence="3">JA-Hopewell-2020-01-JO</strain>
        <tissue evidence="3">Whole body</tissue>
    </source>
</reference>
<dbReference type="PANTHER" id="PTHR39953">
    <property type="entry name" value="RE54151P"/>
    <property type="match status" value="1"/>
</dbReference>
<dbReference type="PANTHER" id="PTHR39953:SF1">
    <property type="entry name" value="RE54151P"/>
    <property type="match status" value="1"/>
</dbReference>
<name>A0ABD1E3W0_HYPHA</name>